<reference evidence="1 4" key="2">
    <citation type="submission" date="2022-05" db="EMBL/GenBank/DDBJ databases">
        <title>Genome Sequencing of Bee-Associated Microbes.</title>
        <authorList>
            <person name="Dunlap C."/>
        </authorList>
    </citation>
    <scope>NUCLEOTIDE SEQUENCE [LARGE SCALE GENOMIC DNA]</scope>
    <source>
        <strain evidence="1 4">NRRL B-14613</strain>
    </source>
</reference>
<reference evidence="2 3" key="1">
    <citation type="submission" date="2019-07" db="EMBL/GenBank/DDBJ databases">
        <title>Paenibacillus thiaminolyticus NRRL B-4156.</title>
        <authorList>
            <person name="Hehnly C."/>
            <person name="Zhang L."/>
        </authorList>
    </citation>
    <scope>NUCLEOTIDE SEQUENCE [LARGE SCALE GENOMIC DNA]</scope>
    <source>
        <strain evidence="2 3">NRRL B-4156</strain>
    </source>
</reference>
<evidence type="ECO:0000313" key="1">
    <source>
        <dbReference type="EMBL" id="MCY9610609.1"/>
    </source>
</evidence>
<dbReference type="AlphaFoldDB" id="A0AAP9DY52"/>
<name>A0AAP9DY52_PANTH</name>
<dbReference type="Proteomes" id="UP001209276">
    <property type="component" value="Unassembled WGS sequence"/>
</dbReference>
<evidence type="ECO:0000313" key="2">
    <source>
        <dbReference type="EMBL" id="QDM46379.1"/>
    </source>
</evidence>
<sequence>MSFVRKDGRNAVFLYIIEFINFLTGEAGLPPQRESWPALKKQNAEEKQHIELAKQRAMYFSALHLDSSSVEKNRFQRYGCQILSIEMDNLHDFVK</sequence>
<dbReference type="GeneID" id="76999252"/>
<accession>A0AAP9DY52</accession>
<proteinExistence type="predicted"/>
<keyword evidence="4" id="KW-1185">Reference proteome</keyword>
<evidence type="ECO:0000313" key="4">
    <source>
        <dbReference type="Proteomes" id="UP001209276"/>
    </source>
</evidence>
<gene>
    <name evidence="2" type="ORF">FLT43_25165</name>
    <name evidence="1" type="ORF">M5W83_26015</name>
</gene>
<dbReference type="Proteomes" id="UP000315377">
    <property type="component" value="Chromosome"/>
</dbReference>
<dbReference type="EMBL" id="CP041405">
    <property type="protein sequence ID" value="QDM46379.1"/>
    <property type="molecule type" value="Genomic_DNA"/>
</dbReference>
<organism evidence="2 3">
    <name type="scientific">Paenibacillus thiaminolyticus</name>
    <name type="common">Bacillus thiaminolyticus</name>
    <dbReference type="NCBI Taxonomy" id="49283"/>
    <lineage>
        <taxon>Bacteria</taxon>
        <taxon>Bacillati</taxon>
        <taxon>Bacillota</taxon>
        <taxon>Bacilli</taxon>
        <taxon>Bacillales</taxon>
        <taxon>Paenibacillaceae</taxon>
        <taxon>Paenibacillus</taxon>
    </lineage>
</organism>
<evidence type="ECO:0000313" key="3">
    <source>
        <dbReference type="Proteomes" id="UP000315377"/>
    </source>
</evidence>
<dbReference type="RefSeq" id="WP_087441538.1">
    <property type="nucleotide sequence ID" value="NZ_CABMNB010000021.1"/>
</dbReference>
<dbReference type="EMBL" id="JAMDMM010000061">
    <property type="protein sequence ID" value="MCY9610609.1"/>
    <property type="molecule type" value="Genomic_DNA"/>
</dbReference>
<protein>
    <submittedName>
        <fullName evidence="2">Uncharacterized protein</fullName>
    </submittedName>
</protein>